<gene>
    <name evidence="2" type="ORF">KEM09_02570</name>
</gene>
<dbReference type="EMBL" id="JAGUCN010000002">
    <property type="protein sequence ID" value="MBS2210263.1"/>
    <property type="molecule type" value="Genomic_DNA"/>
</dbReference>
<protein>
    <recommendedName>
        <fullName evidence="1">Replication-associated protein G2P N-terminal domain-containing protein</fullName>
    </recommendedName>
</protein>
<evidence type="ECO:0000313" key="2">
    <source>
        <dbReference type="EMBL" id="MBS2210263.1"/>
    </source>
</evidence>
<evidence type="ECO:0000259" key="1">
    <source>
        <dbReference type="Pfam" id="PF05144"/>
    </source>
</evidence>
<feature type="domain" description="Replication-associated protein G2P N-terminal" evidence="1">
    <location>
        <begin position="151"/>
        <end position="299"/>
    </location>
</feature>
<dbReference type="Pfam" id="PF05144">
    <property type="entry name" value="Phage_CRI"/>
    <property type="match status" value="1"/>
</dbReference>
<dbReference type="InterPro" id="IPR022686">
    <property type="entry name" value="G2P_N"/>
</dbReference>
<keyword evidence="3" id="KW-1185">Reference proteome</keyword>
<organism evidence="2 3">
    <name type="scientific">Carboxylicivirga mesophila</name>
    <dbReference type="NCBI Taxonomy" id="1166478"/>
    <lineage>
        <taxon>Bacteria</taxon>
        <taxon>Pseudomonadati</taxon>
        <taxon>Bacteroidota</taxon>
        <taxon>Bacteroidia</taxon>
        <taxon>Marinilabiliales</taxon>
        <taxon>Marinilabiliaceae</taxon>
        <taxon>Carboxylicivirga</taxon>
    </lineage>
</organism>
<accession>A0ABS5K6V6</accession>
<name>A0ABS5K6V6_9BACT</name>
<dbReference type="RefSeq" id="WP_212225045.1">
    <property type="nucleotide sequence ID" value="NZ_JAGUCN010000002.1"/>
</dbReference>
<dbReference type="Proteomes" id="UP000721861">
    <property type="component" value="Unassembled WGS sequence"/>
</dbReference>
<evidence type="ECO:0000313" key="3">
    <source>
        <dbReference type="Proteomes" id="UP000721861"/>
    </source>
</evidence>
<reference evidence="2 3" key="1">
    <citation type="journal article" date="2014" name="Int. J. Syst. Evol. Microbiol.">
        <title>Carboxylicivirga gen. nov. in the family Marinilabiliaceae with two novel species, Carboxylicivirga mesophila sp. nov. and Carboxylicivirga taeanensis sp. nov., and reclassification of Cytophaga fermentans as Saccharicrinis fermentans gen. nov., comb. nov.</title>
        <authorList>
            <person name="Yang S.H."/>
            <person name="Seo H.S."/>
            <person name="Woo J.H."/>
            <person name="Oh H.M."/>
            <person name="Jang H."/>
            <person name="Lee J.H."/>
            <person name="Kim S.J."/>
            <person name="Kwon K.K."/>
        </authorList>
    </citation>
    <scope>NUCLEOTIDE SEQUENCE [LARGE SCALE GENOMIC DNA]</scope>
    <source>
        <strain evidence="2 3">JCM 18290</strain>
    </source>
</reference>
<proteinExistence type="predicted"/>
<sequence>MFDSIGLRIHNLQKNQRLVDILESSKTADKVYEHQNPFADYVDTETGEIHSSNQSKYLQLKSIHYGDSGKQLTFFKDKKLTSSHYYLGYQVRLDRDYIEFNYSIPKYIFGTNIVQFVPHITEFKNSYGRAHLESMERIQAIIYDRLIFFVKYFLKMQFPLIDSFGWIDLNDVEINRLDICFNQYFESKEKALKYLEYQKRIKKRYLRETSKNKTDWGTSIFLNTGRYAAKIYHKGTEYGSSKGERNHHRKMNKAFKRNLFQVEDVYDTKGKLIKEGLQSHADKILRYEISFKNSMMSHLYRKDVFAKYCIVRKQLEKSYKKVRKIKKRCDRLIEKGAKDPNKELRTLTKEEITEAKIYEKILNKKVSFRLAVGKNTIQNNESLVNLKYSSKGDISLPMETLFSKALVKEMFNVFNDFLQQFKIDVQEKFTDVTKRVMNYNKNVDAYNEHFADYNKKGKQSKINMNKINSILAHLQYHTLDELVKMGIISRSGKYDIKSRLEKLGIKPNQLAVDTMDVHTDLTFKRYIDYQLWDKSPLKTKNKVFI</sequence>
<comment type="caution">
    <text evidence="2">The sequence shown here is derived from an EMBL/GenBank/DDBJ whole genome shotgun (WGS) entry which is preliminary data.</text>
</comment>